<evidence type="ECO:0000259" key="8">
    <source>
        <dbReference type="Pfam" id="PF13632"/>
    </source>
</evidence>
<reference evidence="9" key="2">
    <citation type="submission" date="2020-09" db="EMBL/GenBank/DDBJ databases">
        <authorList>
            <person name="Sun Q."/>
            <person name="Zhou Y."/>
        </authorList>
    </citation>
    <scope>NUCLEOTIDE SEQUENCE</scope>
    <source>
        <strain evidence="9">CGMCC 1.12214</strain>
    </source>
</reference>
<sequence>MLAGRKLPMSHIAFSPRQRAPALPHTLSFLAEIGVPIADAAACLARAKATGRPLDEIVIGAGLISEEAFYRGLARRIGAPFLRSFATDPALPVPALNIGAAPLAPGSGARFALAPRGEALDRLLERARPGGLMPGAGVTTPSRLASSLRADIEARMAHEAANALPEASPLLSVRDGCTRRERYCLGSLAAGLLAAVAASPQLTISVLLLLCGALFLFGAALRLAACRKARGSDLPCPPLSDVALPRYTILAPLHREGRVLGQLVQALSLLDYPPEKLDIKLLVEADDAETLSAAGRLAMPPQFAVVICPPGLPRTKPRALNIGLRSATGALLVVYDAEDLPDRDQLRLAAARFAAAPRELACLQARLAPHNHAACRLAHLFALEYAALFRVIIPGFARLGVPIPLGGTSNHFRVDVLRRVLAWDAWNVAEDADLGLRLARLGWTVGALASTTREEAVITGRAWMAQRSRWLKGWMQSSLVHGRAVFRQERASPFEKLMIVSHTVGLVLAAMGFPFFLATLCWKLCDGSLLNPSGAVDGAAAIVSVLVFAVGVVALVLPLGLGARGAQLRFGAGDLALFCFYLFMMCAAAWRAAWELARNPQGWNKTEHGLSPPARSSERRVLIPRPLKNTAERPWPNRRARVAG</sequence>
<feature type="domain" description="Glycosyltransferase 2-like" evidence="8">
    <location>
        <begin position="333"/>
        <end position="525"/>
    </location>
</feature>
<organism evidence="9 10">
    <name type="scientific">Alsobacter metallidurans</name>
    <dbReference type="NCBI Taxonomy" id="340221"/>
    <lineage>
        <taxon>Bacteria</taxon>
        <taxon>Pseudomonadati</taxon>
        <taxon>Pseudomonadota</taxon>
        <taxon>Alphaproteobacteria</taxon>
        <taxon>Hyphomicrobiales</taxon>
        <taxon>Alsobacteraceae</taxon>
        <taxon>Alsobacter</taxon>
    </lineage>
</organism>
<proteinExistence type="predicted"/>
<evidence type="ECO:0000256" key="6">
    <source>
        <dbReference type="ARBA" id="ARBA00023136"/>
    </source>
</evidence>
<keyword evidence="2" id="KW-0328">Glycosyltransferase</keyword>
<evidence type="ECO:0000256" key="4">
    <source>
        <dbReference type="ARBA" id="ARBA00022692"/>
    </source>
</evidence>
<keyword evidence="4 7" id="KW-0812">Transmembrane</keyword>
<keyword evidence="10" id="KW-1185">Reference proteome</keyword>
<dbReference type="PANTHER" id="PTHR43867:SF2">
    <property type="entry name" value="CELLULOSE SYNTHASE CATALYTIC SUBUNIT A [UDP-FORMING]"/>
    <property type="match status" value="1"/>
</dbReference>
<keyword evidence="3" id="KW-0808">Transferase</keyword>
<dbReference type="InterPro" id="IPR050321">
    <property type="entry name" value="Glycosyltr_2/OpgH_subfam"/>
</dbReference>
<evidence type="ECO:0000256" key="2">
    <source>
        <dbReference type="ARBA" id="ARBA00022676"/>
    </source>
</evidence>
<dbReference type="GO" id="GO:0016020">
    <property type="term" value="C:membrane"/>
    <property type="evidence" value="ECO:0007669"/>
    <property type="project" value="UniProtKB-SubCell"/>
</dbReference>
<evidence type="ECO:0000256" key="5">
    <source>
        <dbReference type="ARBA" id="ARBA00022989"/>
    </source>
</evidence>
<dbReference type="EMBL" id="BMES01000001">
    <property type="protein sequence ID" value="GGH10230.1"/>
    <property type="molecule type" value="Genomic_DNA"/>
</dbReference>
<evidence type="ECO:0000256" key="1">
    <source>
        <dbReference type="ARBA" id="ARBA00004141"/>
    </source>
</evidence>
<dbReference type="Pfam" id="PF13632">
    <property type="entry name" value="Glyco_trans_2_3"/>
    <property type="match status" value="1"/>
</dbReference>
<keyword evidence="5 7" id="KW-1133">Transmembrane helix</keyword>
<protein>
    <recommendedName>
        <fullName evidence="8">Glycosyltransferase 2-like domain-containing protein</fullName>
    </recommendedName>
</protein>
<gene>
    <name evidence="9" type="ORF">GCM10007036_06650</name>
</gene>
<comment type="subcellular location">
    <subcellularLocation>
        <location evidence="1">Membrane</location>
        <topology evidence="1">Multi-pass membrane protein</topology>
    </subcellularLocation>
</comment>
<dbReference type="SUPFAM" id="SSF53448">
    <property type="entry name" value="Nucleotide-diphospho-sugar transferases"/>
    <property type="match status" value="1"/>
</dbReference>
<name>A0A917MGC2_9HYPH</name>
<dbReference type="InterPro" id="IPR001173">
    <property type="entry name" value="Glyco_trans_2-like"/>
</dbReference>
<dbReference type="GO" id="GO:0016757">
    <property type="term" value="F:glycosyltransferase activity"/>
    <property type="evidence" value="ECO:0007669"/>
    <property type="project" value="UniProtKB-KW"/>
</dbReference>
<reference evidence="9" key="1">
    <citation type="journal article" date="2014" name="Int. J. Syst. Evol. Microbiol.">
        <title>Complete genome sequence of Corynebacterium casei LMG S-19264T (=DSM 44701T), isolated from a smear-ripened cheese.</title>
        <authorList>
            <consortium name="US DOE Joint Genome Institute (JGI-PGF)"/>
            <person name="Walter F."/>
            <person name="Albersmeier A."/>
            <person name="Kalinowski J."/>
            <person name="Ruckert C."/>
        </authorList>
    </citation>
    <scope>NUCLEOTIDE SEQUENCE</scope>
    <source>
        <strain evidence="9">CGMCC 1.12214</strain>
    </source>
</reference>
<evidence type="ECO:0000313" key="9">
    <source>
        <dbReference type="EMBL" id="GGH10230.1"/>
    </source>
</evidence>
<dbReference type="InterPro" id="IPR029044">
    <property type="entry name" value="Nucleotide-diphossugar_trans"/>
</dbReference>
<feature type="transmembrane region" description="Helical" evidence="7">
    <location>
        <begin position="575"/>
        <end position="594"/>
    </location>
</feature>
<evidence type="ECO:0000313" key="10">
    <source>
        <dbReference type="Proteomes" id="UP000603912"/>
    </source>
</evidence>
<evidence type="ECO:0000256" key="3">
    <source>
        <dbReference type="ARBA" id="ARBA00022679"/>
    </source>
</evidence>
<dbReference type="Proteomes" id="UP000603912">
    <property type="component" value="Unassembled WGS sequence"/>
</dbReference>
<accession>A0A917MGC2</accession>
<feature type="transmembrane region" description="Helical" evidence="7">
    <location>
        <begin position="497"/>
        <end position="518"/>
    </location>
</feature>
<comment type="caution">
    <text evidence="9">The sequence shown here is derived from an EMBL/GenBank/DDBJ whole genome shotgun (WGS) entry which is preliminary data.</text>
</comment>
<evidence type="ECO:0000256" key="7">
    <source>
        <dbReference type="SAM" id="Phobius"/>
    </source>
</evidence>
<dbReference type="AlphaFoldDB" id="A0A917MGC2"/>
<keyword evidence="6 7" id="KW-0472">Membrane</keyword>
<feature type="transmembrane region" description="Helical" evidence="7">
    <location>
        <begin position="538"/>
        <end position="563"/>
    </location>
</feature>
<dbReference type="PANTHER" id="PTHR43867">
    <property type="entry name" value="CELLULOSE SYNTHASE CATALYTIC SUBUNIT A [UDP-FORMING]"/>
    <property type="match status" value="1"/>
</dbReference>
<feature type="transmembrane region" description="Helical" evidence="7">
    <location>
        <begin position="206"/>
        <end position="225"/>
    </location>
</feature>
<dbReference type="Gene3D" id="3.90.550.10">
    <property type="entry name" value="Spore Coat Polysaccharide Biosynthesis Protein SpsA, Chain A"/>
    <property type="match status" value="1"/>
</dbReference>